<dbReference type="AlphaFoldDB" id="A0A382TMN5"/>
<sequence>PWGGVWVCIYCLYILCRFECKL</sequence>
<feature type="non-terminal residue" evidence="1">
    <location>
        <position position="22"/>
    </location>
</feature>
<reference evidence="1" key="1">
    <citation type="submission" date="2018-05" db="EMBL/GenBank/DDBJ databases">
        <authorList>
            <person name="Lanie J.A."/>
            <person name="Ng W.-L."/>
            <person name="Kazmierczak K.M."/>
            <person name="Andrzejewski T.M."/>
            <person name="Davidsen T.M."/>
            <person name="Wayne K.J."/>
            <person name="Tettelin H."/>
            <person name="Glass J.I."/>
            <person name="Rusch D."/>
            <person name="Podicherti R."/>
            <person name="Tsui H.-C.T."/>
            <person name="Winkler M.E."/>
        </authorList>
    </citation>
    <scope>NUCLEOTIDE SEQUENCE</scope>
</reference>
<proteinExistence type="predicted"/>
<dbReference type="EMBL" id="UINC01137418">
    <property type="protein sequence ID" value="SVD22741.1"/>
    <property type="molecule type" value="Genomic_DNA"/>
</dbReference>
<accession>A0A382TMN5</accession>
<feature type="non-terminal residue" evidence="1">
    <location>
        <position position="1"/>
    </location>
</feature>
<name>A0A382TMN5_9ZZZZ</name>
<gene>
    <name evidence="1" type="ORF">METZ01_LOCUS375595</name>
</gene>
<evidence type="ECO:0000313" key="1">
    <source>
        <dbReference type="EMBL" id="SVD22741.1"/>
    </source>
</evidence>
<protein>
    <submittedName>
        <fullName evidence="1">Uncharacterized protein</fullName>
    </submittedName>
</protein>
<organism evidence="1">
    <name type="scientific">marine metagenome</name>
    <dbReference type="NCBI Taxonomy" id="408172"/>
    <lineage>
        <taxon>unclassified sequences</taxon>
        <taxon>metagenomes</taxon>
        <taxon>ecological metagenomes</taxon>
    </lineage>
</organism>